<accession>A0A067RA49</accession>
<dbReference type="FunFam" id="1.25.40.10:FF:000478">
    <property type="entry name" value="GG16802"/>
    <property type="match status" value="1"/>
</dbReference>
<evidence type="ECO:0000259" key="5">
    <source>
        <dbReference type="Pfam" id="PF22890"/>
    </source>
</evidence>
<evidence type="ECO:0000256" key="4">
    <source>
        <dbReference type="RuleBase" id="RU367091"/>
    </source>
</evidence>
<reference evidence="6 7" key="1">
    <citation type="journal article" date="2014" name="Nat. Commun.">
        <title>Molecular traces of alternative social organization in a termite genome.</title>
        <authorList>
            <person name="Terrapon N."/>
            <person name="Li C."/>
            <person name="Robertson H.M."/>
            <person name="Ji L."/>
            <person name="Meng X."/>
            <person name="Booth W."/>
            <person name="Chen Z."/>
            <person name="Childers C.P."/>
            <person name="Glastad K.M."/>
            <person name="Gokhale K."/>
            <person name="Gowin J."/>
            <person name="Gronenberg W."/>
            <person name="Hermansen R.A."/>
            <person name="Hu H."/>
            <person name="Hunt B.G."/>
            <person name="Huylmans A.K."/>
            <person name="Khalil S.M."/>
            <person name="Mitchell R.D."/>
            <person name="Munoz-Torres M.C."/>
            <person name="Mustard J.A."/>
            <person name="Pan H."/>
            <person name="Reese J.T."/>
            <person name="Scharf M.E."/>
            <person name="Sun F."/>
            <person name="Vogel H."/>
            <person name="Xiao J."/>
            <person name="Yang W."/>
            <person name="Yang Z."/>
            <person name="Yang Z."/>
            <person name="Zhou J."/>
            <person name="Zhu J."/>
            <person name="Brent C.S."/>
            <person name="Elsik C.G."/>
            <person name="Goodisman M.A."/>
            <person name="Liberles D.A."/>
            <person name="Roe R.M."/>
            <person name="Vargo E.L."/>
            <person name="Vilcinskas A."/>
            <person name="Wang J."/>
            <person name="Bornberg-Bauer E."/>
            <person name="Korb J."/>
            <person name="Zhang G."/>
            <person name="Liebig J."/>
        </authorList>
    </citation>
    <scope>NUCLEOTIDE SEQUENCE [LARGE SCALE GENOMIC DNA]</scope>
    <source>
        <tissue evidence="6">Whole organism</tissue>
    </source>
</reference>
<evidence type="ECO:0000256" key="1">
    <source>
        <dbReference type="ARBA" id="ARBA00010361"/>
    </source>
</evidence>
<dbReference type="Gene3D" id="1.25.40.10">
    <property type="entry name" value="Tetratricopeptide repeat domain"/>
    <property type="match status" value="1"/>
</dbReference>
<gene>
    <name evidence="6" type="ORF">L798_08886</name>
</gene>
<dbReference type="AlphaFoldDB" id="A0A067RA49"/>
<comment type="subcellular location">
    <subcellularLocation>
        <location evidence="4">Endoplasmic reticulum membrane</location>
        <topology evidence="4">Peripheral membrane protein</topology>
        <orientation evidence="4">Cytoplasmic side</orientation>
    </subcellularLocation>
</comment>
<evidence type="ECO:0000256" key="2">
    <source>
        <dbReference type="ARBA" id="ARBA00022737"/>
    </source>
</evidence>
<dbReference type="SUPFAM" id="SSF48452">
    <property type="entry name" value="TPR-like"/>
    <property type="match status" value="1"/>
</dbReference>
<comment type="similarity">
    <text evidence="1 4">Belongs to the EMC2 family.</text>
</comment>
<dbReference type="PANTHER" id="PTHR12760">
    <property type="entry name" value="TETRATRICOPEPTIDE REPEAT PROTEIN"/>
    <property type="match status" value="1"/>
</dbReference>
<feature type="domain" description="EMC2 TPR-like" evidence="5">
    <location>
        <begin position="89"/>
        <end position="196"/>
    </location>
</feature>
<dbReference type="Proteomes" id="UP000027135">
    <property type="component" value="Unassembled WGS sequence"/>
</dbReference>
<evidence type="ECO:0000256" key="3">
    <source>
        <dbReference type="ARBA" id="ARBA00022803"/>
    </source>
</evidence>
<keyword evidence="4" id="KW-0472">Membrane</keyword>
<dbReference type="OMA" id="MSDQEGW"/>
<organism evidence="6 7">
    <name type="scientific">Zootermopsis nevadensis</name>
    <name type="common">Dampwood termite</name>
    <dbReference type="NCBI Taxonomy" id="136037"/>
    <lineage>
        <taxon>Eukaryota</taxon>
        <taxon>Metazoa</taxon>
        <taxon>Ecdysozoa</taxon>
        <taxon>Arthropoda</taxon>
        <taxon>Hexapoda</taxon>
        <taxon>Insecta</taxon>
        <taxon>Pterygota</taxon>
        <taxon>Neoptera</taxon>
        <taxon>Polyneoptera</taxon>
        <taxon>Dictyoptera</taxon>
        <taxon>Blattodea</taxon>
        <taxon>Blattoidea</taxon>
        <taxon>Termitoidae</taxon>
        <taxon>Termopsidae</taxon>
        <taxon>Zootermopsis</taxon>
    </lineage>
</organism>
<keyword evidence="7" id="KW-1185">Reference proteome</keyword>
<keyword evidence="2" id="KW-0677">Repeat</keyword>
<dbReference type="OrthoDB" id="124397at2759"/>
<dbReference type="Pfam" id="PF22890">
    <property type="entry name" value="TPR_EMC2"/>
    <property type="match status" value="1"/>
</dbReference>
<comment type="function">
    <text evidence="4">Part of the endoplasmic reticulum membrane protein complex (EMC) that enables the energy-independent insertion into endoplasmic reticulum membranes of newly synthesized membrane proteins.</text>
</comment>
<dbReference type="EMBL" id="KK852785">
    <property type="protein sequence ID" value="KDR16557.1"/>
    <property type="molecule type" value="Genomic_DNA"/>
</dbReference>
<dbReference type="FunCoup" id="A0A067RA49">
    <property type="interactions" value="897"/>
</dbReference>
<name>A0A067RA49_ZOONE</name>
<dbReference type="InterPro" id="IPR039856">
    <property type="entry name" value="EMC2-like"/>
</dbReference>
<protein>
    <recommendedName>
        <fullName evidence="4">ER membrane protein complex subunit 2</fullName>
    </recommendedName>
</protein>
<dbReference type="InParanoid" id="A0A067RA49"/>
<comment type="subunit">
    <text evidence="4">Component of the ER membrane protein complex (EMC).</text>
</comment>
<proteinExistence type="inferred from homology"/>
<dbReference type="STRING" id="136037.A0A067RA49"/>
<dbReference type="GO" id="GO:0072546">
    <property type="term" value="C:EMC complex"/>
    <property type="evidence" value="ECO:0007669"/>
    <property type="project" value="UniProtKB-UniRule"/>
</dbReference>
<sequence>MDLYSNKMNWSEVQDLFRLWREENVRKSTEVVDLWERILQKKIHKLGDERLLVLEQVCVASLDCNRLEVADACLKALSTEFPTSLRIRKLKALKLEALERYDEALDVLDSIIKQDDTNAAPRKRRVAILRARGKIPDAIKELAEYLKKFMSDLEAWQELCDLYLFEQDFARAAFCMEELILHNPHSHLIHQRYADIRYTQGGFENMELARAHYCLALKLSPNNIRALYGLFLSATNIAISTKCTSVKKKENNKLAKWALNEINNRYEEQCGKSNQTAALEGLINSLQILSTGWFTVPPKPV</sequence>
<keyword evidence="4" id="KW-0256">Endoplasmic reticulum</keyword>
<evidence type="ECO:0000313" key="6">
    <source>
        <dbReference type="EMBL" id="KDR16557.1"/>
    </source>
</evidence>
<dbReference type="InterPro" id="IPR055217">
    <property type="entry name" value="TPR_EMC2"/>
</dbReference>
<evidence type="ECO:0000313" key="7">
    <source>
        <dbReference type="Proteomes" id="UP000027135"/>
    </source>
</evidence>
<dbReference type="InterPro" id="IPR011990">
    <property type="entry name" value="TPR-like_helical_dom_sf"/>
</dbReference>
<keyword evidence="3" id="KW-0802">TPR repeat</keyword>
<dbReference type="eggNOG" id="KOG3060">
    <property type="taxonomic scope" value="Eukaryota"/>
</dbReference>